<dbReference type="GO" id="GO:0008168">
    <property type="term" value="F:methyltransferase activity"/>
    <property type="evidence" value="ECO:0007669"/>
    <property type="project" value="UniProtKB-KW"/>
</dbReference>
<keyword evidence="1" id="KW-0808">Transferase</keyword>
<dbReference type="GO" id="GO:0032259">
    <property type="term" value="P:methylation"/>
    <property type="evidence" value="ECO:0007669"/>
    <property type="project" value="UniProtKB-KW"/>
</dbReference>
<proteinExistence type="predicted"/>
<organism evidence="1 2">
    <name type="scientific">Solihabitans fulvus</name>
    <dbReference type="NCBI Taxonomy" id="1892852"/>
    <lineage>
        <taxon>Bacteria</taxon>
        <taxon>Bacillati</taxon>
        <taxon>Actinomycetota</taxon>
        <taxon>Actinomycetes</taxon>
        <taxon>Pseudonocardiales</taxon>
        <taxon>Pseudonocardiaceae</taxon>
        <taxon>Solihabitans</taxon>
    </lineage>
</organism>
<dbReference type="InterPro" id="IPR029063">
    <property type="entry name" value="SAM-dependent_MTases_sf"/>
</dbReference>
<dbReference type="RefSeq" id="WP_149849104.1">
    <property type="nucleotide sequence ID" value="NZ_VUOB01000015.1"/>
</dbReference>
<comment type="caution">
    <text evidence="1">The sequence shown here is derived from an EMBL/GenBank/DDBJ whole genome shotgun (WGS) entry which is preliminary data.</text>
</comment>
<keyword evidence="2" id="KW-1185">Reference proteome</keyword>
<dbReference type="SUPFAM" id="SSF53335">
    <property type="entry name" value="S-adenosyl-L-methionine-dependent methyltransferases"/>
    <property type="match status" value="1"/>
</dbReference>
<dbReference type="OrthoDB" id="3636702at2"/>
<reference evidence="1 2" key="2">
    <citation type="submission" date="2019-09" db="EMBL/GenBank/DDBJ databases">
        <authorList>
            <person name="Jin C."/>
        </authorList>
    </citation>
    <scope>NUCLEOTIDE SEQUENCE [LARGE SCALE GENOMIC DNA]</scope>
    <source>
        <strain evidence="1 2">AN110305</strain>
    </source>
</reference>
<sequence>MAERPVDALVDGGWREIAAIDAALRSGAIDEAGWHEAMANLLRPNYLAATTPWAQSGKGGDEADWIAGRRFVVDALDRDGTFLDCGCANGYLLECVPNWAGARGLRIEPYGLDIVPEFVDLARRRLPRWADRIWLGNALSWPPPFRFDAVRVGLEYVPAHRRPDLVGRLLREVVAPGGRLVIGPYTERIADRATERDVRSWGHRLAGRVDRPHHDRRVARRLLWLDAPAGT</sequence>
<evidence type="ECO:0000313" key="1">
    <source>
        <dbReference type="EMBL" id="KAA2263692.1"/>
    </source>
</evidence>
<dbReference type="EMBL" id="VUOB01000015">
    <property type="protein sequence ID" value="KAA2263692.1"/>
    <property type="molecule type" value="Genomic_DNA"/>
</dbReference>
<keyword evidence="1" id="KW-0489">Methyltransferase</keyword>
<accession>A0A5B2XLP2</accession>
<dbReference type="Gene3D" id="3.40.50.150">
    <property type="entry name" value="Vaccinia Virus protein VP39"/>
    <property type="match status" value="1"/>
</dbReference>
<protein>
    <submittedName>
        <fullName evidence="1">Class I SAM-dependent methyltransferase</fullName>
    </submittedName>
</protein>
<evidence type="ECO:0000313" key="2">
    <source>
        <dbReference type="Proteomes" id="UP000323454"/>
    </source>
</evidence>
<gene>
    <name evidence="1" type="ORF">F0L68_09375</name>
</gene>
<name>A0A5B2XLP2_9PSEU</name>
<dbReference type="CDD" id="cd02440">
    <property type="entry name" value="AdoMet_MTases"/>
    <property type="match status" value="1"/>
</dbReference>
<dbReference type="Proteomes" id="UP000323454">
    <property type="component" value="Unassembled WGS sequence"/>
</dbReference>
<dbReference type="AlphaFoldDB" id="A0A5B2XLP2"/>
<reference evidence="1 2" key="1">
    <citation type="submission" date="2019-09" db="EMBL/GenBank/DDBJ databases">
        <title>Goodfellowia gen. nov., a new genus of the Pseudonocardineae related to Actinoalloteichus, containing Goodfellowia coeruleoviolacea gen. nov., comb. nov. gen. nov., comb. nov.</title>
        <authorList>
            <person name="Labeda D."/>
        </authorList>
    </citation>
    <scope>NUCLEOTIDE SEQUENCE [LARGE SCALE GENOMIC DNA]</scope>
    <source>
        <strain evidence="1 2">AN110305</strain>
    </source>
</reference>